<name>A0A6M4GVL8_9PROT</name>
<evidence type="ECO:0000313" key="3">
    <source>
        <dbReference type="EMBL" id="QJR11065.1"/>
    </source>
</evidence>
<dbReference type="Gene3D" id="2.40.128.110">
    <property type="entry name" value="Lipid/polyisoprenoid-binding, YceI-like"/>
    <property type="match status" value="1"/>
</dbReference>
<keyword evidence="4" id="KW-1185">Reference proteome</keyword>
<dbReference type="AlphaFoldDB" id="A0A6M4GVL8"/>
<dbReference type="SUPFAM" id="SSF101874">
    <property type="entry name" value="YceI-like"/>
    <property type="match status" value="1"/>
</dbReference>
<dbReference type="PANTHER" id="PTHR34406">
    <property type="entry name" value="PROTEIN YCEI"/>
    <property type="match status" value="1"/>
</dbReference>
<evidence type="ECO:0000313" key="4">
    <source>
        <dbReference type="Proteomes" id="UP000501534"/>
    </source>
</evidence>
<accession>A0A6M4GVL8</accession>
<dbReference type="KEGG" id="uru:DSM104443_02136"/>
<feature type="domain" description="Lipid/polyisoprenoid-binding YceI-like" evidence="2">
    <location>
        <begin position="21"/>
        <end position="184"/>
    </location>
</feature>
<proteinExistence type="predicted"/>
<reference evidence="3 4" key="1">
    <citation type="submission" date="2020-04" db="EMBL/GenBank/DDBJ databases">
        <title>Usitatibacter rugosus gen. nov., sp. nov. and Usitatibacter palustris sp. nov., novel members of Usitatibacteraceae fam. nov. within the order Nitrosomonadales isolated from soil.</title>
        <authorList>
            <person name="Huber K.J."/>
            <person name="Neumann-Schaal M."/>
            <person name="Geppert A."/>
            <person name="Luckner M."/>
            <person name="Wanner G."/>
            <person name="Overmann J."/>
        </authorList>
    </citation>
    <scope>NUCLEOTIDE SEQUENCE [LARGE SCALE GENOMIC DNA]</scope>
    <source>
        <strain evidence="3 4">0125_3</strain>
    </source>
</reference>
<dbReference type="RefSeq" id="WP_171092083.1">
    <property type="nucleotide sequence ID" value="NZ_CP053069.1"/>
</dbReference>
<evidence type="ECO:0000256" key="1">
    <source>
        <dbReference type="SAM" id="SignalP"/>
    </source>
</evidence>
<feature type="chain" id="PRO_5026777209" evidence="1">
    <location>
        <begin position="19"/>
        <end position="186"/>
    </location>
</feature>
<dbReference type="Pfam" id="PF04264">
    <property type="entry name" value="YceI"/>
    <property type="match status" value="1"/>
</dbReference>
<feature type="signal peptide" evidence="1">
    <location>
        <begin position="1"/>
        <end position="18"/>
    </location>
</feature>
<sequence>MKRLLIAAAIAAALPAAAQETYSVDAAHTVPVFEVKHLGMSTQRGMFTKASGKITIDRAAKKGNADITIDMTSVSTSVSKLNDHLKADDFFGAEKFPTATFKGSDFKFEGDKLVSVGGNLTLKGVTKPVTLAVSAFNCGNHPMNKKAMCGADASVTIKRSDFGVSYGIPAISDDVKLSIPVEAFKD</sequence>
<dbReference type="SMART" id="SM00867">
    <property type="entry name" value="YceI"/>
    <property type="match status" value="1"/>
</dbReference>
<dbReference type="PANTHER" id="PTHR34406:SF1">
    <property type="entry name" value="PROTEIN YCEI"/>
    <property type="match status" value="1"/>
</dbReference>
<dbReference type="InterPro" id="IPR007372">
    <property type="entry name" value="Lipid/polyisoprenoid-bd_YceI"/>
</dbReference>
<keyword evidence="1" id="KW-0732">Signal</keyword>
<gene>
    <name evidence="3" type="primary">yceI_2</name>
    <name evidence="3" type="ORF">DSM104443_02136</name>
</gene>
<dbReference type="Proteomes" id="UP000501534">
    <property type="component" value="Chromosome"/>
</dbReference>
<protein>
    <submittedName>
        <fullName evidence="3">Protein YceI</fullName>
    </submittedName>
</protein>
<organism evidence="3 4">
    <name type="scientific">Usitatibacter rugosus</name>
    <dbReference type="NCBI Taxonomy" id="2732067"/>
    <lineage>
        <taxon>Bacteria</taxon>
        <taxon>Pseudomonadati</taxon>
        <taxon>Pseudomonadota</taxon>
        <taxon>Betaproteobacteria</taxon>
        <taxon>Nitrosomonadales</taxon>
        <taxon>Usitatibacteraceae</taxon>
        <taxon>Usitatibacter</taxon>
    </lineage>
</organism>
<evidence type="ECO:0000259" key="2">
    <source>
        <dbReference type="SMART" id="SM00867"/>
    </source>
</evidence>
<dbReference type="EMBL" id="CP053069">
    <property type="protein sequence ID" value="QJR11065.1"/>
    <property type="molecule type" value="Genomic_DNA"/>
</dbReference>
<dbReference type="InterPro" id="IPR036761">
    <property type="entry name" value="TTHA0802/YceI-like_sf"/>
</dbReference>